<sequence>METPLSLFSLPLGSVAIKERYESDVVSGNTDTGSARSVDVYTLEVGVVVDASVDTNVWIVKLADPNAKMIKWRNVRCLGFAISLKEEHLISLTRK</sequence>
<protein>
    <submittedName>
        <fullName evidence="1">CFT2-like protein</fullName>
    </submittedName>
</protein>
<gene>
    <name evidence="1" type="ORF">FDENT_10714</name>
</gene>
<dbReference type="EMBL" id="JAAOAK010000343">
    <property type="protein sequence ID" value="KAF5671868.1"/>
    <property type="molecule type" value="Genomic_DNA"/>
</dbReference>
<evidence type="ECO:0000313" key="1">
    <source>
        <dbReference type="EMBL" id="KAF5671868.1"/>
    </source>
</evidence>
<proteinExistence type="predicted"/>
<accession>A0A8H5WVJ9</accession>
<evidence type="ECO:0000313" key="2">
    <source>
        <dbReference type="Proteomes" id="UP000562682"/>
    </source>
</evidence>
<reference evidence="1 2" key="1">
    <citation type="submission" date="2020-05" db="EMBL/GenBank/DDBJ databases">
        <title>Identification and distribution of gene clusters putatively required for synthesis of sphingolipid metabolism inhibitors in phylogenetically diverse species of the filamentous fungus Fusarium.</title>
        <authorList>
            <person name="Kim H.-S."/>
            <person name="Busman M."/>
            <person name="Brown D.W."/>
            <person name="Divon H."/>
            <person name="Uhlig S."/>
            <person name="Proctor R.H."/>
        </authorList>
    </citation>
    <scope>NUCLEOTIDE SEQUENCE [LARGE SCALE GENOMIC DNA]</scope>
    <source>
        <strain evidence="1 2">NRRL 25311</strain>
    </source>
</reference>
<keyword evidence="2" id="KW-1185">Reference proteome</keyword>
<organism evidence="1 2">
    <name type="scientific">Fusarium denticulatum</name>
    <dbReference type="NCBI Taxonomy" id="48507"/>
    <lineage>
        <taxon>Eukaryota</taxon>
        <taxon>Fungi</taxon>
        <taxon>Dikarya</taxon>
        <taxon>Ascomycota</taxon>
        <taxon>Pezizomycotina</taxon>
        <taxon>Sordariomycetes</taxon>
        <taxon>Hypocreomycetidae</taxon>
        <taxon>Hypocreales</taxon>
        <taxon>Nectriaceae</taxon>
        <taxon>Fusarium</taxon>
        <taxon>Fusarium fujikuroi species complex</taxon>
    </lineage>
</organism>
<dbReference type="Proteomes" id="UP000562682">
    <property type="component" value="Unassembled WGS sequence"/>
</dbReference>
<dbReference type="AlphaFoldDB" id="A0A8H5WVJ9"/>
<comment type="caution">
    <text evidence="1">The sequence shown here is derived from an EMBL/GenBank/DDBJ whole genome shotgun (WGS) entry which is preliminary data.</text>
</comment>
<name>A0A8H5WVJ9_9HYPO</name>